<accession>A0A1V9AC97</accession>
<dbReference type="Proteomes" id="UP000192591">
    <property type="component" value="Unassembled WGS sequence"/>
</dbReference>
<evidence type="ECO:0000313" key="2">
    <source>
        <dbReference type="Proteomes" id="UP000192591"/>
    </source>
</evidence>
<sequence length="256" mass="28157">MMADGSAKPIEDVELGEFVVATDPETGESGPRKVVATITGSGEKDLVEITVDTDGDTTETITATDGHPFWVPNQREWVPAAQLQPGDWLRTGSGTWVQVQHTHARTAQQRVHNLTINQLHTYYVQTETTPVLVHNCNNASTHDPANIADQLEDNIYFHYTSEEGHRGIVANDGHLKIGANSAGKVHVTQNMGNPLEIERDIFMGSEDYAGKADFMLAFQMPNGAELLFGSQDNERILRGSLKIPAENVIFHGRNPF</sequence>
<dbReference type="CDD" id="cd00081">
    <property type="entry name" value="Hint"/>
    <property type="match status" value="1"/>
</dbReference>
<dbReference type="InterPro" id="IPR036844">
    <property type="entry name" value="Hint_dom_sf"/>
</dbReference>
<dbReference type="AlphaFoldDB" id="A0A1V9AC97"/>
<dbReference type="STRING" id="1962155.B1813_00020"/>
<dbReference type="SUPFAM" id="SSF51294">
    <property type="entry name" value="Hedgehog/intein (Hint) domain"/>
    <property type="match status" value="1"/>
</dbReference>
<organism evidence="1 2">
    <name type="scientific">Saccharomonospora piscinae</name>
    <dbReference type="NCBI Taxonomy" id="687388"/>
    <lineage>
        <taxon>Bacteria</taxon>
        <taxon>Bacillati</taxon>
        <taxon>Actinomycetota</taxon>
        <taxon>Actinomycetes</taxon>
        <taxon>Pseudonocardiales</taxon>
        <taxon>Pseudonocardiaceae</taxon>
        <taxon>Saccharomonospora</taxon>
    </lineage>
</organism>
<comment type="caution">
    <text evidence="1">The sequence shown here is derived from an EMBL/GenBank/DDBJ whole genome shotgun (WGS) entry which is preliminary data.</text>
</comment>
<keyword evidence="2" id="KW-1185">Reference proteome</keyword>
<dbReference type="Pfam" id="PF07591">
    <property type="entry name" value="PT-HINT"/>
    <property type="match status" value="1"/>
</dbReference>
<dbReference type="Gene3D" id="2.170.16.10">
    <property type="entry name" value="Hedgehog/Intein (Hint) domain"/>
    <property type="match status" value="1"/>
</dbReference>
<proteinExistence type="predicted"/>
<dbReference type="PROSITE" id="PS50818">
    <property type="entry name" value="INTEIN_C_TER"/>
    <property type="match status" value="1"/>
</dbReference>
<gene>
    <name evidence="1" type="ORF">B1813_00020</name>
</gene>
<dbReference type="InterPro" id="IPR030934">
    <property type="entry name" value="Intein_C"/>
</dbReference>
<protein>
    <submittedName>
        <fullName evidence="1">Uncharacterized protein</fullName>
    </submittedName>
</protein>
<name>A0A1V9AC97_SACPI</name>
<evidence type="ECO:0000313" key="1">
    <source>
        <dbReference type="EMBL" id="OQO94544.1"/>
    </source>
</evidence>
<reference evidence="1 2" key="1">
    <citation type="submission" date="2017-02" db="EMBL/GenBank/DDBJ databases">
        <title>Draft genome of Saccharomonospora sp. 154.</title>
        <authorList>
            <person name="Alonso-Carmona G.S."/>
            <person name="De La Haba R."/>
            <person name="Vera-Gargallo B."/>
            <person name="Sandoval-Trujillo A.H."/>
            <person name="Ramirez-Duran N."/>
            <person name="Ventosa A."/>
        </authorList>
    </citation>
    <scope>NUCLEOTIDE SEQUENCE [LARGE SCALE GENOMIC DNA]</scope>
    <source>
        <strain evidence="1 2">LRS4.154</strain>
    </source>
</reference>
<dbReference type="EMBL" id="MWIH01000002">
    <property type="protein sequence ID" value="OQO94544.1"/>
    <property type="molecule type" value="Genomic_DNA"/>
</dbReference>